<dbReference type="Gene3D" id="2.10.25.10">
    <property type="entry name" value="Laminin"/>
    <property type="match status" value="4"/>
</dbReference>
<keyword evidence="12" id="KW-1185">Reference proteome</keyword>
<evidence type="ECO:0000313" key="12">
    <source>
        <dbReference type="Proteomes" id="UP000838412"/>
    </source>
</evidence>
<dbReference type="PROSITE" id="PS00022">
    <property type="entry name" value="EGF_1"/>
    <property type="match status" value="1"/>
</dbReference>
<organism evidence="11 12">
    <name type="scientific">Branchiostoma lanceolatum</name>
    <name type="common">Common lancelet</name>
    <name type="synonym">Amphioxus lanceolatum</name>
    <dbReference type="NCBI Taxonomy" id="7740"/>
    <lineage>
        <taxon>Eukaryota</taxon>
        <taxon>Metazoa</taxon>
        <taxon>Chordata</taxon>
        <taxon>Cephalochordata</taxon>
        <taxon>Leptocardii</taxon>
        <taxon>Amphioxiformes</taxon>
        <taxon>Branchiostomatidae</taxon>
        <taxon>Branchiostoma</taxon>
    </lineage>
</organism>
<keyword evidence="2" id="KW-0964">Secreted</keyword>
<dbReference type="EMBL" id="OV696702">
    <property type="protein sequence ID" value="CAH1249129.1"/>
    <property type="molecule type" value="Genomic_DNA"/>
</dbReference>
<evidence type="ECO:0000256" key="8">
    <source>
        <dbReference type="PROSITE-ProRule" id="PRU00076"/>
    </source>
</evidence>
<dbReference type="OrthoDB" id="4405280at2759"/>
<evidence type="ECO:0000256" key="4">
    <source>
        <dbReference type="ARBA" id="ARBA00022729"/>
    </source>
</evidence>
<dbReference type="FunFam" id="2.10.25.10:FF:000122">
    <property type="entry name" value="Protein crumbs homolog 2"/>
    <property type="match status" value="1"/>
</dbReference>
<dbReference type="InterPro" id="IPR000152">
    <property type="entry name" value="EGF-type_Asp/Asn_hydroxyl_site"/>
</dbReference>
<dbReference type="PANTHER" id="PTHR24040:SF13">
    <property type="entry name" value="FIBROPELLIN-1"/>
    <property type="match status" value="1"/>
</dbReference>
<evidence type="ECO:0000256" key="9">
    <source>
        <dbReference type="SAM" id="Phobius"/>
    </source>
</evidence>
<dbReference type="GO" id="GO:0005509">
    <property type="term" value="F:calcium ion binding"/>
    <property type="evidence" value="ECO:0007669"/>
    <property type="project" value="InterPro"/>
</dbReference>
<keyword evidence="7" id="KW-0325">Glycoprotein</keyword>
<dbReference type="FunFam" id="2.10.25.10:FF:000002">
    <property type="entry name" value="Latent-transforming growth factor beta-binding protein 3"/>
    <property type="match status" value="1"/>
</dbReference>
<keyword evidence="9" id="KW-0472">Membrane</keyword>
<gene>
    <name evidence="11" type="primary">NOTCH2</name>
    <name evidence="11" type="ORF">BLAG_LOCUS10335</name>
</gene>
<dbReference type="SMART" id="SM00181">
    <property type="entry name" value="EGF"/>
    <property type="match status" value="4"/>
</dbReference>
<feature type="transmembrane region" description="Helical" evidence="9">
    <location>
        <begin position="51"/>
        <end position="75"/>
    </location>
</feature>
<evidence type="ECO:0000256" key="5">
    <source>
        <dbReference type="ARBA" id="ARBA00022737"/>
    </source>
</evidence>
<dbReference type="Pfam" id="PF07645">
    <property type="entry name" value="EGF_CA"/>
    <property type="match status" value="3"/>
</dbReference>
<dbReference type="GO" id="GO:0005576">
    <property type="term" value="C:extracellular region"/>
    <property type="evidence" value="ECO:0007669"/>
    <property type="project" value="UniProtKB-SubCell"/>
</dbReference>
<protein>
    <submittedName>
        <fullName evidence="11">NOTCH2 protein</fullName>
    </submittedName>
</protein>
<dbReference type="SUPFAM" id="SSF57196">
    <property type="entry name" value="EGF/Laminin"/>
    <property type="match status" value="3"/>
</dbReference>
<evidence type="ECO:0000313" key="11">
    <source>
        <dbReference type="EMBL" id="CAH1249129.1"/>
    </source>
</evidence>
<reference evidence="11" key="1">
    <citation type="submission" date="2022-01" db="EMBL/GenBank/DDBJ databases">
        <authorList>
            <person name="Braso-Vives M."/>
        </authorList>
    </citation>
    <scope>NUCLEOTIDE SEQUENCE</scope>
</reference>
<dbReference type="PROSITE" id="PS50026">
    <property type="entry name" value="EGF_3"/>
    <property type="match status" value="4"/>
</dbReference>
<keyword evidence="9" id="KW-0812">Transmembrane</keyword>
<evidence type="ECO:0000256" key="3">
    <source>
        <dbReference type="ARBA" id="ARBA00022536"/>
    </source>
</evidence>
<dbReference type="InterPro" id="IPR018097">
    <property type="entry name" value="EGF_Ca-bd_CS"/>
</dbReference>
<dbReference type="PROSITE" id="PS01186">
    <property type="entry name" value="EGF_2"/>
    <property type="match status" value="2"/>
</dbReference>
<keyword evidence="5" id="KW-0677">Repeat</keyword>
<feature type="domain" description="EGF-like" evidence="10">
    <location>
        <begin position="167"/>
        <end position="207"/>
    </location>
</feature>
<keyword evidence="9" id="KW-1133">Transmembrane helix</keyword>
<dbReference type="PROSITE" id="PS01187">
    <property type="entry name" value="EGF_CA"/>
    <property type="match status" value="2"/>
</dbReference>
<dbReference type="Proteomes" id="UP000838412">
    <property type="component" value="Chromosome 17"/>
</dbReference>
<comment type="subcellular location">
    <subcellularLocation>
        <location evidence="1">Secreted</location>
    </subcellularLocation>
</comment>
<dbReference type="AlphaFoldDB" id="A0A8K0EDQ4"/>
<feature type="disulfide bond" evidence="8">
    <location>
        <begin position="117"/>
        <end position="126"/>
    </location>
</feature>
<keyword evidence="6 8" id="KW-1015">Disulfide bond</keyword>
<evidence type="ECO:0000256" key="7">
    <source>
        <dbReference type="ARBA" id="ARBA00023180"/>
    </source>
</evidence>
<comment type="caution">
    <text evidence="8">Lacks conserved residue(s) required for the propagation of feature annotation.</text>
</comment>
<dbReference type="SMART" id="SM00179">
    <property type="entry name" value="EGF_CA"/>
    <property type="match status" value="4"/>
</dbReference>
<feature type="domain" description="EGF-like" evidence="10">
    <location>
        <begin position="129"/>
        <end position="166"/>
    </location>
</feature>
<dbReference type="CDD" id="cd00054">
    <property type="entry name" value="EGF_CA"/>
    <property type="match status" value="4"/>
</dbReference>
<accession>A0A8K0EDQ4</accession>
<evidence type="ECO:0000256" key="6">
    <source>
        <dbReference type="ARBA" id="ARBA00023157"/>
    </source>
</evidence>
<feature type="domain" description="EGF-like" evidence="10">
    <location>
        <begin position="91"/>
        <end position="127"/>
    </location>
</feature>
<name>A0A8K0EDQ4_BRALA</name>
<dbReference type="InterPro" id="IPR051145">
    <property type="entry name" value="GAS-SHBG-PROS"/>
</dbReference>
<evidence type="ECO:0000256" key="1">
    <source>
        <dbReference type="ARBA" id="ARBA00004613"/>
    </source>
</evidence>
<dbReference type="PROSITE" id="PS00010">
    <property type="entry name" value="ASX_HYDROXYL"/>
    <property type="match status" value="3"/>
</dbReference>
<dbReference type="InterPro" id="IPR000742">
    <property type="entry name" value="EGF"/>
</dbReference>
<dbReference type="InterPro" id="IPR049883">
    <property type="entry name" value="NOTCH1_EGF-like"/>
</dbReference>
<feature type="domain" description="EGF-like" evidence="10">
    <location>
        <begin position="208"/>
        <end position="246"/>
    </location>
</feature>
<keyword evidence="3 8" id="KW-0245">EGF-like domain</keyword>
<keyword evidence="4" id="KW-0732">Signal</keyword>
<dbReference type="InterPro" id="IPR001881">
    <property type="entry name" value="EGF-like_Ca-bd_dom"/>
</dbReference>
<sequence length="547" mass="60169">MGSRWFNPMSRPTMANLYNADDRSDKDLTNTWSLRPQERRKLDAKRRRRDCHLACFVGIIFLQMFIAAGVAFLVWSSVDTSSKLNPLRTSTQGLCESEPCKNEGVCFEGSNGFICNCGEAWSGKTCEIDVDECKTSPCGVQGICTNTEGSFICACDEGYDASTGCKDIDECLVGTPCGDNADCSNTAGSYMCTCASGWVNDGPTNCVDVDECLGQPCTLGADCENTDGSFQCKCASVLISPSESCDGDEVTVRPPHELINETGWSLGDSIVNGDWSAGAAGNNVTGDCDQSDYFTFPVDNICQGDNVGQAITNASSHSGRLSWHYKRGVANTFGSGTPFSPGVAVKVGRSDTGYSGQADSFYASFWFKAAKDYTNEYGDGSRILVAAGDPNGTEPSSNYLEINFPNRRRSQISIRTRESHPSYEQCATSKNCGDDFGLIYTTVAEDLDPLQWHHVEMTLRAKPEDYKDEWFYKVNGVPSPHTHGAYFKTKQYDEGRYLYVNRLNFAALHQPYVDVKGYFFDDIYYKAFNSDQPTNIIAEYSTSFEEQ</sequence>
<evidence type="ECO:0000256" key="2">
    <source>
        <dbReference type="ARBA" id="ARBA00022525"/>
    </source>
</evidence>
<dbReference type="PANTHER" id="PTHR24040">
    <property type="entry name" value="LAMININ G-LIKE DOMAIN-CONTAINING PROTEIN"/>
    <property type="match status" value="1"/>
</dbReference>
<proteinExistence type="predicted"/>
<evidence type="ECO:0000259" key="10">
    <source>
        <dbReference type="PROSITE" id="PS50026"/>
    </source>
</evidence>